<dbReference type="EMBL" id="CP092624">
    <property type="protein sequence ID" value="UMM34870.1"/>
    <property type="molecule type" value="Genomic_DNA"/>
</dbReference>
<dbReference type="AlphaFoldDB" id="A0AAE9JLC7"/>
<gene>
    <name evidence="8" type="ORF">L5515_007745</name>
</gene>
<evidence type="ECO:0000313" key="9">
    <source>
        <dbReference type="Proteomes" id="UP000829354"/>
    </source>
</evidence>
<evidence type="ECO:0000256" key="6">
    <source>
        <dbReference type="SAM" id="Phobius"/>
    </source>
</evidence>
<dbReference type="Proteomes" id="UP000829354">
    <property type="component" value="Chromosome V"/>
</dbReference>
<protein>
    <recommendedName>
        <fullName evidence="7">Dendritic cell-specific transmembrane protein-like domain-containing protein</fullName>
    </recommendedName>
</protein>
<keyword evidence="9" id="KW-1185">Reference proteome</keyword>
<dbReference type="PANTHER" id="PTHR21041:SF9">
    <property type="entry name" value="DENDRITIC CELL-SPECIFIC TRANSMEMBRANE PROTEIN-LIKE DOMAIN-CONTAINING PROTEIN"/>
    <property type="match status" value="1"/>
</dbReference>
<keyword evidence="3 6" id="KW-1133">Transmembrane helix</keyword>
<evidence type="ECO:0000259" key="7">
    <source>
        <dbReference type="Pfam" id="PF07782"/>
    </source>
</evidence>
<evidence type="ECO:0000256" key="2">
    <source>
        <dbReference type="ARBA" id="ARBA00022692"/>
    </source>
</evidence>
<sequence>MKSNQEISTVIKSKIEDKELKMGRRLGQRETEHTKQIQFQTTSTIYRDRSGQNRVLKKCERVKKWLSWLYPPWKKDKGDGIYDQLFENGTRANSIVILFRNIIMFETFGIVMYFLLSFKYSQYPEFIGTSISTIIHVFLMFTLIFPKLMTYFMISIHVMMTTKVKNIILILLVTMAFEGPAMNVIGNFHQVASGVACVQIDVMSSRNDVEGNVMDKGAMLVSRFRALLKNVSGPMNKVKNMLLVLDEKMTKFVDIMRRHYRVIASLSNQCRNMLQTPYTKCLNIFDDAYFYCKEKARFFGSHGDACDVIQKTAKICHQAKGFSTEVCSLPAIIGKGVKGAAVPFYSAYFQAIEFAVKKIFYVHIEAAKWALKKVNPVIEEIKKAKTIRAEYQSSDDKPNAADDTTANLRASVKNSLMSIVNFYIRIINVISFILRYCIMPFFLIWPFIYTLRFMYNYSYSDDYKNRFLTEEFYKIDRDCAFRGARKVMPLTPEEGKTYVSRGRWKMTEQEKPRFRLDIFVTIITCFTPFFMCLLDYGVFTTLSTVHTLMNRTNIDTPAHYELKVAGNSSMSDVMNEFLDVFSPFTQSIRERENRWRRCFREPNPPNYAENTLMLLMFIVALFLCRLKAYFGRQTLALADHFYPNRVRVRALSLYNKILQSRRNLLTEMLGNNKKDIMGGEDAVIRRSMQSRGYLSSDCAKCDKYDMKISDQENVRVCVHCSAFYCINCFSLTLFCVKCDEEMQNVNGIELYYEDSHAILDDSESLSSETDGNETVNEQEMVESADTSSAVVV</sequence>
<feature type="transmembrane region" description="Helical" evidence="6">
    <location>
        <begin position="422"/>
        <end position="448"/>
    </location>
</feature>
<dbReference type="GO" id="GO:0016020">
    <property type="term" value="C:membrane"/>
    <property type="evidence" value="ECO:0007669"/>
    <property type="project" value="UniProtKB-SubCell"/>
</dbReference>
<dbReference type="InterPro" id="IPR051856">
    <property type="entry name" value="CSR-E3_Ligase_Protein"/>
</dbReference>
<evidence type="ECO:0000256" key="1">
    <source>
        <dbReference type="ARBA" id="ARBA00004141"/>
    </source>
</evidence>
<organism evidence="8 9">
    <name type="scientific">Caenorhabditis briggsae</name>
    <dbReference type="NCBI Taxonomy" id="6238"/>
    <lineage>
        <taxon>Eukaryota</taxon>
        <taxon>Metazoa</taxon>
        <taxon>Ecdysozoa</taxon>
        <taxon>Nematoda</taxon>
        <taxon>Chromadorea</taxon>
        <taxon>Rhabditida</taxon>
        <taxon>Rhabditina</taxon>
        <taxon>Rhabditomorpha</taxon>
        <taxon>Rhabditoidea</taxon>
        <taxon>Rhabditidae</taxon>
        <taxon>Peloderinae</taxon>
        <taxon>Caenorhabditis</taxon>
    </lineage>
</organism>
<evidence type="ECO:0000256" key="4">
    <source>
        <dbReference type="ARBA" id="ARBA00023136"/>
    </source>
</evidence>
<dbReference type="InterPro" id="IPR012858">
    <property type="entry name" value="DC_STAMP-like"/>
</dbReference>
<feature type="transmembrane region" description="Helical" evidence="6">
    <location>
        <begin position="126"/>
        <end position="145"/>
    </location>
</feature>
<comment type="subcellular location">
    <subcellularLocation>
        <location evidence="1">Membrane</location>
        <topology evidence="1">Multi-pass membrane protein</topology>
    </subcellularLocation>
</comment>
<feature type="transmembrane region" description="Helical" evidence="6">
    <location>
        <begin position="612"/>
        <end position="630"/>
    </location>
</feature>
<evidence type="ECO:0000256" key="3">
    <source>
        <dbReference type="ARBA" id="ARBA00022989"/>
    </source>
</evidence>
<keyword evidence="2 6" id="KW-0812">Transmembrane</keyword>
<reference evidence="8 9" key="1">
    <citation type="submission" date="2022-04" db="EMBL/GenBank/DDBJ databases">
        <title>Chromosome-level reference genomes for two strains of Caenorhabditis briggsae: an improved platform for comparative genomics.</title>
        <authorList>
            <person name="Stevens L."/>
            <person name="Andersen E."/>
        </authorList>
    </citation>
    <scope>NUCLEOTIDE SEQUENCE [LARGE SCALE GENOMIC DNA]</scope>
    <source>
        <strain evidence="8">VX34</strain>
        <tissue evidence="8">Whole-organism</tissue>
    </source>
</reference>
<feature type="region of interest" description="Disordered" evidence="5">
    <location>
        <begin position="762"/>
        <end position="792"/>
    </location>
</feature>
<name>A0AAE9JLC7_CAEBR</name>
<evidence type="ECO:0000313" key="8">
    <source>
        <dbReference type="EMBL" id="UMM34870.1"/>
    </source>
</evidence>
<dbReference type="Pfam" id="PF26039">
    <property type="entry name" value="Dcst2"/>
    <property type="match status" value="1"/>
</dbReference>
<evidence type="ECO:0000256" key="5">
    <source>
        <dbReference type="SAM" id="MobiDB-lite"/>
    </source>
</evidence>
<accession>A0AAE9JLC7</accession>
<dbReference type="PANTHER" id="PTHR21041">
    <property type="entry name" value="DENDRITIC CELL-SPECIFIC TRANSMEMBRANE PROTEIN"/>
    <property type="match status" value="1"/>
</dbReference>
<dbReference type="Pfam" id="PF07782">
    <property type="entry name" value="DC_STAMP"/>
    <property type="match status" value="1"/>
</dbReference>
<feature type="domain" description="Dendritic cell-specific transmembrane protein-like" evidence="7">
    <location>
        <begin position="463"/>
        <end position="654"/>
    </location>
</feature>
<keyword evidence="4 6" id="KW-0472">Membrane</keyword>
<feature type="transmembrane region" description="Helical" evidence="6">
    <location>
        <begin position="166"/>
        <end position="185"/>
    </location>
</feature>
<feature type="transmembrane region" description="Helical" evidence="6">
    <location>
        <begin position="98"/>
        <end position="120"/>
    </location>
</feature>
<proteinExistence type="predicted"/>
<feature type="transmembrane region" description="Helical" evidence="6">
    <location>
        <begin position="516"/>
        <end position="539"/>
    </location>
</feature>